<feature type="chain" id="PRO_5011531065" evidence="6">
    <location>
        <begin position="26"/>
        <end position="345"/>
    </location>
</feature>
<dbReference type="RefSeq" id="WP_158673557.1">
    <property type="nucleotide sequence ID" value="NZ_FOAN01000005.1"/>
</dbReference>
<name>A0A1H7T4C7_9HYPH</name>
<dbReference type="STRING" id="1036779.SAMN04515666_105332"/>
<evidence type="ECO:0000256" key="5">
    <source>
        <dbReference type="ARBA" id="ARBA00022764"/>
    </source>
</evidence>
<accession>A0A1H7T4C7</accession>
<dbReference type="CDD" id="cd13589">
    <property type="entry name" value="PBP2_polyamine_RpCGA009"/>
    <property type="match status" value="1"/>
</dbReference>
<reference evidence="8" key="1">
    <citation type="submission" date="2016-10" db="EMBL/GenBank/DDBJ databases">
        <authorList>
            <person name="Varghese N."/>
            <person name="Submissions S."/>
        </authorList>
    </citation>
    <scope>NUCLEOTIDE SEQUENCE [LARGE SCALE GENOMIC DNA]</scope>
    <source>
        <strain evidence="8">LMG 26383,CCUG 61248,R- 45681</strain>
    </source>
</reference>
<dbReference type="PANTHER" id="PTHR30006:SF3">
    <property type="entry name" value="THIAMINE-BINDING PERIPLASMIC PROTEIN"/>
    <property type="match status" value="1"/>
</dbReference>
<organism evidence="7 8">
    <name type="scientific">Bosea lupini</name>
    <dbReference type="NCBI Taxonomy" id="1036779"/>
    <lineage>
        <taxon>Bacteria</taxon>
        <taxon>Pseudomonadati</taxon>
        <taxon>Pseudomonadota</taxon>
        <taxon>Alphaproteobacteria</taxon>
        <taxon>Hyphomicrobiales</taxon>
        <taxon>Boseaceae</taxon>
        <taxon>Bosea</taxon>
    </lineage>
</organism>
<keyword evidence="8" id="KW-1185">Reference proteome</keyword>
<dbReference type="GO" id="GO:0030976">
    <property type="term" value="F:thiamine pyrophosphate binding"/>
    <property type="evidence" value="ECO:0007669"/>
    <property type="project" value="TreeGrafter"/>
</dbReference>
<dbReference type="GO" id="GO:0030975">
    <property type="term" value="F:thiamine binding"/>
    <property type="evidence" value="ECO:0007669"/>
    <property type="project" value="TreeGrafter"/>
</dbReference>
<dbReference type="Proteomes" id="UP000199664">
    <property type="component" value="Unassembled WGS sequence"/>
</dbReference>
<keyword evidence="5" id="KW-0574">Periplasm</keyword>
<dbReference type="GO" id="GO:0030288">
    <property type="term" value="C:outer membrane-bounded periplasmic space"/>
    <property type="evidence" value="ECO:0007669"/>
    <property type="project" value="TreeGrafter"/>
</dbReference>
<comment type="subcellular location">
    <subcellularLocation>
        <location evidence="1">Periplasm</location>
    </subcellularLocation>
</comment>
<dbReference type="Pfam" id="PF13416">
    <property type="entry name" value="SBP_bac_8"/>
    <property type="match status" value="1"/>
</dbReference>
<dbReference type="EMBL" id="FOAN01000005">
    <property type="protein sequence ID" value="SEL79154.1"/>
    <property type="molecule type" value="Genomic_DNA"/>
</dbReference>
<proteinExistence type="inferred from homology"/>
<dbReference type="Gene3D" id="3.40.190.10">
    <property type="entry name" value="Periplasmic binding protein-like II"/>
    <property type="match status" value="2"/>
</dbReference>
<evidence type="ECO:0000256" key="6">
    <source>
        <dbReference type="SAM" id="SignalP"/>
    </source>
</evidence>
<protein>
    <submittedName>
        <fullName evidence="7">Putative spermidine/putrescine transport system substrate-binding protein</fullName>
    </submittedName>
</protein>
<evidence type="ECO:0000313" key="7">
    <source>
        <dbReference type="EMBL" id="SEL79154.1"/>
    </source>
</evidence>
<keyword evidence="3" id="KW-0813">Transport</keyword>
<dbReference type="InterPro" id="IPR006059">
    <property type="entry name" value="SBP"/>
</dbReference>
<comment type="similarity">
    <text evidence="2">Belongs to the bacterial solute-binding protein 1 family.</text>
</comment>
<evidence type="ECO:0000256" key="3">
    <source>
        <dbReference type="ARBA" id="ARBA00022448"/>
    </source>
</evidence>
<evidence type="ECO:0000256" key="4">
    <source>
        <dbReference type="ARBA" id="ARBA00022729"/>
    </source>
</evidence>
<evidence type="ECO:0000256" key="1">
    <source>
        <dbReference type="ARBA" id="ARBA00004418"/>
    </source>
</evidence>
<keyword evidence="4 6" id="KW-0732">Signal</keyword>
<sequence length="345" mass="37556">MKTTRFACAGLFALGLASAAAPAQARDLMVVGFGGGFQDNARKHLFQGYATEKGVKVADDVYNGEMAKIYSMVKSNDVTYDVIMVEAPELARGCEDGVFEKLDWSVIDQKKFIPGGTTACGAGAVGWGVSLFYDQARNPTGPANYAELWDVQKFPGKRSLRSGAKMTLEIALIADGVPAADVYKVLATPDGQKRAFAKLDQIKPHVVWWKSGTQPLQLVGSGEAAYAVGYVGRTIRANEGGAKYPVQWNTLLFSFDYWTVVRNSPNKAEGMKLISYMTDEKPLTNLAQDWAVSPANAAVANNPEIIKKNPGMVANHAKEGLFINTEFWVEHGEDLEARFNAWLAK</sequence>
<evidence type="ECO:0000256" key="2">
    <source>
        <dbReference type="ARBA" id="ARBA00008520"/>
    </source>
</evidence>
<dbReference type="PANTHER" id="PTHR30006">
    <property type="entry name" value="THIAMINE-BINDING PERIPLASMIC PROTEIN-RELATED"/>
    <property type="match status" value="1"/>
</dbReference>
<feature type="signal peptide" evidence="6">
    <location>
        <begin position="1"/>
        <end position="25"/>
    </location>
</feature>
<dbReference type="GO" id="GO:0015888">
    <property type="term" value="P:thiamine transport"/>
    <property type="evidence" value="ECO:0007669"/>
    <property type="project" value="TreeGrafter"/>
</dbReference>
<gene>
    <name evidence="7" type="ORF">SAMN04515666_105332</name>
</gene>
<evidence type="ECO:0000313" key="8">
    <source>
        <dbReference type="Proteomes" id="UP000199664"/>
    </source>
</evidence>
<dbReference type="SUPFAM" id="SSF53850">
    <property type="entry name" value="Periplasmic binding protein-like II"/>
    <property type="match status" value="1"/>
</dbReference>
<dbReference type="AlphaFoldDB" id="A0A1H7T4C7"/>